<evidence type="ECO:0000259" key="5">
    <source>
        <dbReference type="PROSITE" id="PS50932"/>
    </source>
</evidence>
<dbReference type="InterPro" id="IPR028082">
    <property type="entry name" value="Peripla_BP_I"/>
</dbReference>
<dbReference type="Proteomes" id="UP001312865">
    <property type="component" value="Unassembled WGS sequence"/>
</dbReference>
<feature type="domain" description="HTH lacI-type" evidence="5">
    <location>
        <begin position="2"/>
        <end position="56"/>
    </location>
</feature>
<evidence type="ECO:0000256" key="2">
    <source>
        <dbReference type="ARBA" id="ARBA00023015"/>
    </source>
</evidence>
<dbReference type="InterPro" id="IPR010982">
    <property type="entry name" value="Lambda_DNA-bd_dom_sf"/>
</dbReference>
<dbReference type="CDD" id="cd06267">
    <property type="entry name" value="PBP1_LacI_sugar_binding-like"/>
    <property type="match status" value="1"/>
</dbReference>
<dbReference type="InterPro" id="IPR000843">
    <property type="entry name" value="HTH_LacI"/>
</dbReference>
<evidence type="ECO:0000256" key="1">
    <source>
        <dbReference type="ARBA" id="ARBA00022491"/>
    </source>
</evidence>
<dbReference type="GO" id="GO:0003677">
    <property type="term" value="F:DNA binding"/>
    <property type="evidence" value="ECO:0007669"/>
    <property type="project" value="UniProtKB-KW"/>
</dbReference>
<keyword evidence="7" id="KW-1185">Reference proteome</keyword>
<dbReference type="EMBL" id="JBBAXC010000007">
    <property type="protein sequence ID" value="MEI5907482.1"/>
    <property type="molecule type" value="Genomic_DNA"/>
</dbReference>
<evidence type="ECO:0000313" key="6">
    <source>
        <dbReference type="EMBL" id="MEI5907482.1"/>
    </source>
</evidence>
<keyword evidence="3 6" id="KW-0238">DNA-binding</keyword>
<dbReference type="CDD" id="cd01392">
    <property type="entry name" value="HTH_LacI"/>
    <property type="match status" value="1"/>
</dbReference>
<dbReference type="SUPFAM" id="SSF47413">
    <property type="entry name" value="lambda repressor-like DNA-binding domains"/>
    <property type="match status" value="1"/>
</dbReference>
<keyword evidence="2" id="KW-0805">Transcription regulation</keyword>
<proteinExistence type="predicted"/>
<comment type="caution">
    <text evidence="6">The sequence shown here is derived from an EMBL/GenBank/DDBJ whole genome shotgun (WGS) entry which is preliminary data.</text>
</comment>
<sequence>MVTIYDIAKKTGFSVTTVSKAINNYPDVSEKTKKAILQAVDEMKYLPNSSARTLTTKKSWTIGVVFVEPLGIGMKHPFFNEVIESFKQCVEVFEYDLLFASRNLQNRHKSYLEHFRYRGVDGIVVVCSDVEDSQAQELMNASIPCVVIDLNSQSSSVVFSDNLGGSKLAVEYLHSLGHKRIAHIAGHETTFAGQQRLEGYRANMKELSLEVPEDYIVSGEYFSQEGGYEAMKKLLQLKDLPTAIYAAGDSLAIGAIEAIQEKGWSVPNDFSIIGFDDISLAKHMSPRLTTIRQQTDLIGQRAGELLLKQINEKRKIIEQIQIPVKLMIRDSCKNVD</sequence>
<evidence type="ECO:0000256" key="3">
    <source>
        <dbReference type="ARBA" id="ARBA00023125"/>
    </source>
</evidence>
<keyword evidence="4" id="KW-0804">Transcription</keyword>
<organism evidence="6 7">
    <name type="scientific">Bacillus spongiae</name>
    <dbReference type="NCBI Taxonomy" id="2683610"/>
    <lineage>
        <taxon>Bacteria</taxon>
        <taxon>Bacillati</taxon>
        <taxon>Bacillota</taxon>
        <taxon>Bacilli</taxon>
        <taxon>Bacillales</taxon>
        <taxon>Bacillaceae</taxon>
        <taxon>Bacillus</taxon>
    </lineage>
</organism>
<dbReference type="SMART" id="SM00354">
    <property type="entry name" value="HTH_LACI"/>
    <property type="match status" value="1"/>
</dbReference>
<reference evidence="6 7" key="1">
    <citation type="journal article" date="2018" name="J. Microbiol.">
        <title>Bacillus spongiae sp. nov., isolated from sponge of Jeju Island.</title>
        <authorList>
            <person name="Lee G.E."/>
            <person name="Im W.T."/>
            <person name="Park J.S."/>
        </authorList>
    </citation>
    <scope>NUCLEOTIDE SEQUENCE [LARGE SCALE GENOMIC DNA]</scope>
    <source>
        <strain evidence="6 7">135PIL107-10</strain>
    </source>
</reference>
<evidence type="ECO:0000256" key="4">
    <source>
        <dbReference type="ARBA" id="ARBA00023163"/>
    </source>
</evidence>
<dbReference type="Pfam" id="PF00356">
    <property type="entry name" value="LacI"/>
    <property type="match status" value="1"/>
</dbReference>
<evidence type="ECO:0000313" key="7">
    <source>
        <dbReference type="Proteomes" id="UP001312865"/>
    </source>
</evidence>
<dbReference type="SUPFAM" id="SSF53822">
    <property type="entry name" value="Periplasmic binding protein-like I"/>
    <property type="match status" value="1"/>
</dbReference>
<dbReference type="PANTHER" id="PTHR30146:SF148">
    <property type="entry name" value="HTH-TYPE TRANSCRIPTIONAL REPRESSOR PURR-RELATED"/>
    <property type="match status" value="1"/>
</dbReference>
<dbReference type="Pfam" id="PF13377">
    <property type="entry name" value="Peripla_BP_3"/>
    <property type="match status" value="1"/>
</dbReference>
<dbReference type="PANTHER" id="PTHR30146">
    <property type="entry name" value="LACI-RELATED TRANSCRIPTIONAL REPRESSOR"/>
    <property type="match status" value="1"/>
</dbReference>
<dbReference type="PROSITE" id="PS50932">
    <property type="entry name" value="HTH_LACI_2"/>
    <property type="match status" value="1"/>
</dbReference>
<dbReference type="InterPro" id="IPR046335">
    <property type="entry name" value="LacI/GalR-like_sensor"/>
</dbReference>
<dbReference type="RefSeq" id="WP_336586917.1">
    <property type="nucleotide sequence ID" value="NZ_JBBAXC010000007.1"/>
</dbReference>
<dbReference type="Gene3D" id="3.40.50.2300">
    <property type="match status" value="2"/>
</dbReference>
<protein>
    <submittedName>
        <fullName evidence="6">LacI family DNA-binding transcriptional regulator</fullName>
    </submittedName>
</protein>
<name>A0ABU8HE99_9BACI</name>
<dbReference type="Gene3D" id="1.10.260.40">
    <property type="entry name" value="lambda repressor-like DNA-binding domains"/>
    <property type="match status" value="1"/>
</dbReference>
<gene>
    <name evidence="6" type="ORF">WAK64_10475</name>
</gene>
<accession>A0ABU8HE99</accession>
<keyword evidence="1" id="KW-0678">Repressor</keyword>